<dbReference type="Proteomes" id="UP001319827">
    <property type="component" value="Chromosome"/>
</dbReference>
<dbReference type="InterPro" id="IPR027469">
    <property type="entry name" value="Cation_efflux_TMD_sf"/>
</dbReference>
<reference evidence="10 11" key="2">
    <citation type="journal article" date="2021" name="Int. J. Syst. Evol. Microbiol.">
        <title>Isolation and Polyphasic Characterization of Desulfuromonas versatilis sp. Nov., an Electrogenic Bacteria Capable of Versatile Metabolism Isolated from a Graphene Oxide-Reducing Enrichment Culture.</title>
        <authorList>
            <person name="Xie L."/>
            <person name="Yoshida N."/>
            <person name="Ishii S."/>
            <person name="Meng L."/>
        </authorList>
    </citation>
    <scope>NUCLEOTIDE SEQUENCE [LARGE SCALE GENOMIC DNA]</scope>
    <source>
        <strain evidence="10 11">NIT-T3</strain>
    </source>
</reference>
<dbReference type="NCBIfam" id="TIGR01297">
    <property type="entry name" value="CDF"/>
    <property type="match status" value="1"/>
</dbReference>
<feature type="transmembrane region" description="Helical" evidence="7">
    <location>
        <begin position="150"/>
        <end position="174"/>
    </location>
</feature>
<comment type="similarity">
    <text evidence="2">Belongs to the cation diffusion facilitator (CDF) transporter (TC 2.A.4) family.</text>
</comment>
<dbReference type="PANTHER" id="PTHR43840">
    <property type="entry name" value="MITOCHONDRIAL METAL TRANSPORTER 1-RELATED"/>
    <property type="match status" value="1"/>
</dbReference>
<dbReference type="Gene3D" id="3.30.70.1350">
    <property type="entry name" value="Cation efflux protein, cytoplasmic domain"/>
    <property type="match status" value="1"/>
</dbReference>
<gene>
    <name evidence="10" type="ORF">DESUT3_18750</name>
</gene>
<dbReference type="Pfam" id="PF01545">
    <property type="entry name" value="Cation_efflux"/>
    <property type="match status" value="1"/>
</dbReference>
<evidence type="ECO:0000313" key="11">
    <source>
        <dbReference type="Proteomes" id="UP001319827"/>
    </source>
</evidence>
<dbReference type="PANTHER" id="PTHR43840:SF15">
    <property type="entry name" value="MITOCHONDRIAL METAL TRANSPORTER 1-RELATED"/>
    <property type="match status" value="1"/>
</dbReference>
<keyword evidence="11" id="KW-1185">Reference proteome</keyword>
<protein>
    <submittedName>
        <fullName evidence="10">Cation transporter</fullName>
    </submittedName>
</protein>
<keyword evidence="5 7" id="KW-1133">Transmembrane helix</keyword>
<evidence type="ECO:0000313" key="10">
    <source>
        <dbReference type="EMBL" id="BCR04806.1"/>
    </source>
</evidence>
<dbReference type="RefSeq" id="WP_221252255.1">
    <property type="nucleotide sequence ID" value="NZ_AP024355.1"/>
</dbReference>
<proteinExistence type="inferred from homology"/>
<feature type="domain" description="Cation efflux protein transmembrane" evidence="8">
    <location>
        <begin position="13"/>
        <end position="201"/>
    </location>
</feature>
<evidence type="ECO:0000256" key="1">
    <source>
        <dbReference type="ARBA" id="ARBA00004141"/>
    </source>
</evidence>
<dbReference type="InterPro" id="IPR002524">
    <property type="entry name" value="Cation_efflux"/>
</dbReference>
<dbReference type="SUPFAM" id="SSF160240">
    <property type="entry name" value="Cation efflux protein cytoplasmic domain-like"/>
    <property type="match status" value="1"/>
</dbReference>
<evidence type="ECO:0000256" key="6">
    <source>
        <dbReference type="ARBA" id="ARBA00023136"/>
    </source>
</evidence>
<keyword evidence="3" id="KW-0813">Transport</keyword>
<feature type="domain" description="Cation efflux protein cytoplasmic" evidence="9">
    <location>
        <begin position="212"/>
        <end position="287"/>
    </location>
</feature>
<dbReference type="Pfam" id="PF16916">
    <property type="entry name" value="ZT_dimer"/>
    <property type="match status" value="1"/>
</dbReference>
<comment type="subcellular location">
    <subcellularLocation>
        <location evidence="1">Membrane</location>
        <topology evidence="1">Multi-pass membrane protein</topology>
    </subcellularLocation>
</comment>
<evidence type="ECO:0000256" key="5">
    <source>
        <dbReference type="ARBA" id="ARBA00022989"/>
    </source>
</evidence>
<evidence type="ECO:0000256" key="3">
    <source>
        <dbReference type="ARBA" id="ARBA00022448"/>
    </source>
</evidence>
<keyword evidence="6 7" id="KW-0472">Membrane</keyword>
<dbReference type="InterPro" id="IPR058533">
    <property type="entry name" value="Cation_efflux_TM"/>
</dbReference>
<feature type="transmembrane region" description="Helical" evidence="7">
    <location>
        <begin position="112"/>
        <end position="129"/>
    </location>
</feature>
<evidence type="ECO:0000259" key="8">
    <source>
        <dbReference type="Pfam" id="PF01545"/>
    </source>
</evidence>
<name>A0ABN6DXZ3_9BACT</name>
<evidence type="ECO:0000259" key="9">
    <source>
        <dbReference type="Pfam" id="PF16916"/>
    </source>
</evidence>
<sequence length="317" mass="34598">MTRLPDKIGAARLAIATAFCLAVLKLFAGVLSGSLAVLSSAIDSLLDILMSGVNYMAIRQAEKPADERHPFGHGKYETLATLLQATVITLSGAWIIFESARRLYRGVEPERLGGGILVLGISTAASFFISRHLKRVAAATDSSALKADSLHFAMDVYTNLALMVGLALISIFAVPWLDPVLSLLVGLYILYEALGLVRHGMEDVLDAELPTPVLQKVVDIIENFPGEPLGYHNLRTRRAGSQKLLDFHLTVCRHLSVAEAHRIADQLEKKIEHEILGSDVIIHIEPCELPDCPGREACRDQHRVPGKTARSAHPPRK</sequence>
<accession>A0ABN6DXZ3</accession>
<dbReference type="SUPFAM" id="SSF161111">
    <property type="entry name" value="Cation efflux protein transmembrane domain-like"/>
    <property type="match status" value="1"/>
</dbReference>
<dbReference type="InterPro" id="IPR036837">
    <property type="entry name" value="Cation_efflux_CTD_sf"/>
</dbReference>
<organism evidence="10 11">
    <name type="scientific">Desulfuromonas versatilis</name>
    <dbReference type="NCBI Taxonomy" id="2802975"/>
    <lineage>
        <taxon>Bacteria</taxon>
        <taxon>Pseudomonadati</taxon>
        <taxon>Thermodesulfobacteriota</taxon>
        <taxon>Desulfuromonadia</taxon>
        <taxon>Desulfuromonadales</taxon>
        <taxon>Desulfuromonadaceae</taxon>
        <taxon>Desulfuromonas</taxon>
    </lineage>
</organism>
<feature type="transmembrane region" description="Helical" evidence="7">
    <location>
        <begin position="79"/>
        <end position="97"/>
    </location>
</feature>
<dbReference type="InterPro" id="IPR050291">
    <property type="entry name" value="CDF_Transporter"/>
</dbReference>
<dbReference type="InterPro" id="IPR027470">
    <property type="entry name" value="Cation_efflux_CTD"/>
</dbReference>
<evidence type="ECO:0000256" key="4">
    <source>
        <dbReference type="ARBA" id="ARBA00022692"/>
    </source>
</evidence>
<dbReference type="EMBL" id="AP024355">
    <property type="protein sequence ID" value="BCR04806.1"/>
    <property type="molecule type" value="Genomic_DNA"/>
</dbReference>
<evidence type="ECO:0000256" key="2">
    <source>
        <dbReference type="ARBA" id="ARBA00008114"/>
    </source>
</evidence>
<keyword evidence="4 7" id="KW-0812">Transmembrane</keyword>
<dbReference type="Gene3D" id="1.20.1510.10">
    <property type="entry name" value="Cation efflux protein transmembrane domain"/>
    <property type="match status" value="1"/>
</dbReference>
<evidence type="ECO:0000256" key="7">
    <source>
        <dbReference type="SAM" id="Phobius"/>
    </source>
</evidence>
<reference evidence="10 11" key="1">
    <citation type="journal article" date="2016" name="C (Basel)">
        <title>Selective Growth of and Electricity Production by Marine Exoelectrogenic Bacteria in Self-Aggregated Hydrogel of Microbially Reduced Graphene Oxide.</title>
        <authorList>
            <person name="Yoshida N."/>
            <person name="Goto Y."/>
            <person name="Miyata Y."/>
        </authorList>
    </citation>
    <scope>NUCLEOTIDE SEQUENCE [LARGE SCALE GENOMIC DNA]</scope>
    <source>
        <strain evidence="10 11">NIT-T3</strain>
    </source>
</reference>